<protein>
    <submittedName>
        <fullName evidence="1">Uncharacterized protein</fullName>
    </submittedName>
</protein>
<proteinExistence type="predicted"/>
<organism evidence="1 2">
    <name type="scientific">Crepidotus variabilis</name>
    <dbReference type="NCBI Taxonomy" id="179855"/>
    <lineage>
        <taxon>Eukaryota</taxon>
        <taxon>Fungi</taxon>
        <taxon>Dikarya</taxon>
        <taxon>Basidiomycota</taxon>
        <taxon>Agaricomycotina</taxon>
        <taxon>Agaricomycetes</taxon>
        <taxon>Agaricomycetidae</taxon>
        <taxon>Agaricales</taxon>
        <taxon>Agaricineae</taxon>
        <taxon>Crepidotaceae</taxon>
        <taxon>Crepidotus</taxon>
    </lineage>
</organism>
<name>A0A9P6EBJ4_9AGAR</name>
<accession>A0A9P6EBJ4</accession>
<dbReference type="EMBL" id="MU157876">
    <property type="protein sequence ID" value="KAF9526020.1"/>
    <property type="molecule type" value="Genomic_DNA"/>
</dbReference>
<sequence length="117" mass="13269">MASTSTTTSAPATDSPTSCTCKHESNVHYLIRCGCPNDRPASHPMHINDDAFHRVWCDGCHKYCYKDARCPNDLPTTRMVRSGIHRFIPVEVGILSSVRQWVKKHSISLHFPRFQKS</sequence>
<comment type="caution">
    <text evidence="1">The sequence shown here is derived from an EMBL/GenBank/DDBJ whole genome shotgun (WGS) entry which is preliminary data.</text>
</comment>
<dbReference type="Proteomes" id="UP000807306">
    <property type="component" value="Unassembled WGS sequence"/>
</dbReference>
<reference evidence="1" key="1">
    <citation type="submission" date="2020-11" db="EMBL/GenBank/DDBJ databases">
        <authorList>
            <consortium name="DOE Joint Genome Institute"/>
            <person name="Ahrendt S."/>
            <person name="Riley R."/>
            <person name="Andreopoulos W."/>
            <person name="Labutti K."/>
            <person name="Pangilinan J."/>
            <person name="Ruiz-Duenas F.J."/>
            <person name="Barrasa J.M."/>
            <person name="Sanchez-Garcia M."/>
            <person name="Camarero S."/>
            <person name="Miyauchi S."/>
            <person name="Serrano A."/>
            <person name="Linde D."/>
            <person name="Babiker R."/>
            <person name="Drula E."/>
            <person name="Ayuso-Fernandez I."/>
            <person name="Pacheco R."/>
            <person name="Padilla G."/>
            <person name="Ferreira P."/>
            <person name="Barriuso J."/>
            <person name="Kellner H."/>
            <person name="Castanera R."/>
            <person name="Alfaro M."/>
            <person name="Ramirez L."/>
            <person name="Pisabarro A.G."/>
            <person name="Kuo A."/>
            <person name="Tritt A."/>
            <person name="Lipzen A."/>
            <person name="He G."/>
            <person name="Yan M."/>
            <person name="Ng V."/>
            <person name="Cullen D."/>
            <person name="Martin F."/>
            <person name="Rosso M.-N."/>
            <person name="Henrissat B."/>
            <person name="Hibbett D."/>
            <person name="Martinez A.T."/>
            <person name="Grigoriev I.V."/>
        </authorList>
    </citation>
    <scope>NUCLEOTIDE SEQUENCE</scope>
    <source>
        <strain evidence="1">CBS 506.95</strain>
    </source>
</reference>
<gene>
    <name evidence="1" type="ORF">CPB83DRAFT_858521</name>
</gene>
<dbReference type="OrthoDB" id="3010120at2759"/>
<dbReference type="AlphaFoldDB" id="A0A9P6EBJ4"/>
<keyword evidence="2" id="KW-1185">Reference proteome</keyword>
<evidence type="ECO:0000313" key="1">
    <source>
        <dbReference type="EMBL" id="KAF9526020.1"/>
    </source>
</evidence>
<evidence type="ECO:0000313" key="2">
    <source>
        <dbReference type="Proteomes" id="UP000807306"/>
    </source>
</evidence>